<evidence type="ECO:0000256" key="2">
    <source>
        <dbReference type="SAM" id="Phobius"/>
    </source>
</evidence>
<dbReference type="Gene3D" id="2.130.10.10">
    <property type="entry name" value="YVTN repeat-like/Quinoprotein amine dehydrogenase"/>
    <property type="match status" value="2"/>
</dbReference>
<dbReference type="Pfam" id="PF07495">
    <property type="entry name" value="Y_Y_Y"/>
    <property type="match status" value="1"/>
</dbReference>
<dbReference type="Gene3D" id="1.10.10.10">
    <property type="entry name" value="Winged helix-like DNA-binding domain superfamily/Winged helix DNA-binding domain"/>
    <property type="match status" value="1"/>
</dbReference>
<dbReference type="CDD" id="cd14686">
    <property type="entry name" value="bZIP"/>
    <property type="match status" value="1"/>
</dbReference>
<keyword evidence="2" id="KW-0472">Membrane</keyword>
<proteinExistence type="predicted"/>
<organism evidence="4 5">
    <name type="scientific">Zunongwangia profunda (strain DSM 18752 / CCTCC AB 206139 / SM-A87)</name>
    <name type="common">Wangia profunda</name>
    <dbReference type="NCBI Taxonomy" id="655815"/>
    <lineage>
        <taxon>Bacteria</taxon>
        <taxon>Pseudomonadati</taxon>
        <taxon>Bacteroidota</taxon>
        <taxon>Flavobacteriia</taxon>
        <taxon>Flavobacteriales</taxon>
        <taxon>Flavobacteriaceae</taxon>
        <taxon>Zunongwangia</taxon>
    </lineage>
</organism>
<dbReference type="AlphaFoldDB" id="D5BL79"/>
<sequence length="932" mass="107515">MIFLPKAIIMRWLVLLILFLPSLSKSQELPPITNFDTKIYNGGNQNWMISQAENDWMYFANNSGLLSFNGEQWNLHKMKAGSPVRSVKVVDSLIFTGAYMDFGYWQKNSFGALNYTSLLEKLPTGIRDGEQIWHIEKFGDYIVFQSLSRLFSYHIQNETINVIDLGKTIANLYKSGNTVYFQVAEDGLYSIKSGGIQKEVGFNQTGAKAIIQVFHWNDQKVAVTRDDGLFSFTQSNWEKISIPNYPMSSSFFSARYTDDNMLVLGSIGDGLFILNLLSGDLQQIVQPDILNNTVLSLFEDDAGHIWCGLDNGISLIEKDSQFSVFSDITGKLGTVYCSVMYQDQLYLGTNQGLYRRDQTSNSFELIEGTSGQVWSLQEYDDQLFIGHDRGTFILKNKNLNYIFDSLGTWQVIPFDGGFLQGHYNGLSYFKEGQSFNNISYLDGFNLSSRNILNENDKEIWVGHDHKGIFRLRPDLSSSKIEIVKNYPVDYKDASGIKLFRFNNDIYYATAHTIFKYDAVLDAFTAENKLQQAFNNLSRSTGISEITPDGKWWTFAESEIYYTVKDAFQDGMNVSAIPLSYEFRNISSGFENLSQIGENQYLVGSNHGYAIFNTPFTQNKISELEINRIEIADKGLDFELIDKKQRYPEFKNSENYFNFYFNTPVYQKFANVTYSYRMKGFTDVWTPFRSSSMASFENLPYGDYEFQVRARYNTKDIKEKTYAFAIEKPWFLSNFAIFIYVVLLVVIIVITHHFYTRYYNKRHAQMIKVQQKKAEMQQLEAQQEIMKLKNEQLEADVSSKNRELAASTMSIIRKSEVLNQIKDELTSIKKLDDIQSVLKTVDSNINEEDNWKFFKEAFDNADKDFLQTVKSRHPNLTSNDLKLCAYLRLNLSSKEIAPLLNISVRSVEIKRYRLRKKMDLAHEEGLVEYILSF</sequence>
<accession>D5BL79</accession>
<evidence type="ECO:0000259" key="3">
    <source>
        <dbReference type="SMART" id="SM00421"/>
    </source>
</evidence>
<reference evidence="4 5" key="1">
    <citation type="journal article" date="2010" name="BMC Genomics">
        <title>The complete genome of Zunongwangia profunda SM-A87 reveals its adaptation to the deep-sea environment and ecological role in sedimentary organic nitrogen degradation.</title>
        <authorList>
            <person name="Qin Q.L."/>
            <person name="Zhang X.Y."/>
            <person name="Wang X.M."/>
            <person name="Liu G.M."/>
            <person name="Chen X.L."/>
            <person name="Xie B.B."/>
            <person name="Dang H.Y."/>
            <person name="Zhou B.C."/>
            <person name="Yu J."/>
            <person name="Zhang Y.Z."/>
        </authorList>
    </citation>
    <scope>NUCLEOTIDE SEQUENCE [LARGE SCALE GENOMIC DNA]</scope>
    <source>
        <strain evidence="5">DSM 18752 / CCTCC AB 206139 / SM-A87</strain>
    </source>
</reference>
<keyword evidence="4" id="KW-0808">Transferase</keyword>
<dbReference type="InterPro" id="IPR036388">
    <property type="entry name" value="WH-like_DNA-bd_sf"/>
</dbReference>
<dbReference type="SUPFAM" id="SSF63829">
    <property type="entry name" value="Calcium-dependent phosphotriesterase"/>
    <property type="match status" value="1"/>
</dbReference>
<dbReference type="Gene3D" id="2.60.40.10">
    <property type="entry name" value="Immunoglobulins"/>
    <property type="match status" value="1"/>
</dbReference>
<dbReference type="HOGENOM" id="CLU_013623_0_0_10"/>
<feature type="coiled-coil region" evidence="1">
    <location>
        <begin position="761"/>
        <end position="802"/>
    </location>
</feature>
<dbReference type="InterPro" id="IPR016032">
    <property type="entry name" value="Sig_transdc_resp-reg_C-effctor"/>
</dbReference>
<dbReference type="GO" id="GO:0006355">
    <property type="term" value="P:regulation of DNA-templated transcription"/>
    <property type="evidence" value="ECO:0007669"/>
    <property type="project" value="InterPro"/>
</dbReference>
<protein>
    <submittedName>
        <fullName evidence="4">Two-component system sensor histidine kinase/response regulator hybrid</fullName>
    </submittedName>
</protein>
<dbReference type="STRING" id="655815.ZPR_3695"/>
<feature type="domain" description="HTH luxR-type" evidence="3">
    <location>
        <begin position="872"/>
        <end position="929"/>
    </location>
</feature>
<keyword evidence="2" id="KW-0812">Transmembrane</keyword>
<dbReference type="KEGG" id="zpr:ZPR_3695"/>
<keyword evidence="2" id="KW-1133">Transmembrane helix</keyword>
<feature type="transmembrane region" description="Helical" evidence="2">
    <location>
        <begin position="729"/>
        <end position="754"/>
    </location>
</feature>
<dbReference type="eggNOG" id="COG3292">
    <property type="taxonomic scope" value="Bacteria"/>
</dbReference>
<evidence type="ECO:0000256" key="1">
    <source>
        <dbReference type="SAM" id="Coils"/>
    </source>
</evidence>
<dbReference type="Proteomes" id="UP000001654">
    <property type="component" value="Chromosome"/>
</dbReference>
<dbReference type="InterPro" id="IPR013783">
    <property type="entry name" value="Ig-like_fold"/>
</dbReference>
<keyword evidence="5" id="KW-1185">Reference proteome</keyword>
<dbReference type="InterPro" id="IPR011123">
    <property type="entry name" value="Y_Y_Y"/>
</dbReference>
<keyword evidence="4" id="KW-0418">Kinase</keyword>
<dbReference type="InterPro" id="IPR015943">
    <property type="entry name" value="WD40/YVTN_repeat-like_dom_sf"/>
</dbReference>
<gene>
    <name evidence="4" type="ordered locus">ZPR_3695</name>
</gene>
<dbReference type="eggNOG" id="COG2771">
    <property type="taxonomic scope" value="Bacteria"/>
</dbReference>
<dbReference type="SUPFAM" id="SSF46894">
    <property type="entry name" value="C-terminal effector domain of the bipartite response regulators"/>
    <property type="match status" value="1"/>
</dbReference>
<dbReference type="SMART" id="SM00421">
    <property type="entry name" value="HTH_LUXR"/>
    <property type="match status" value="1"/>
</dbReference>
<dbReference type="GO" id="GO:0003677">
    <property type="term" value="F:DNA binding"/>
    <property type="evidence" value="ECO:0007669"/>
    <property type="project" value="InterPro"/>
</dbReference>
<dbReference type="GO" id="GO:0016301">
    <property type="term" value="F:kinase activity"/>
    <property type="evidence" value="ECO:0007669"/>
    <property type="project" value="UniProtKB-KW"/>
</dbReference>
<keyword evidence="1" id="KW-0175">Coiled coil</keyword>
<dbReference type="InterPro" id="IPR000792">
    <property type="entry name" value="Tscrpt_reg_LuxR_C"/>
</dbReference>
<name>D5BL79_ZUNPS</name>
<dbReference type="EMBL" id="CP001650">
    <property type="protein sequence ID" value="ADF54005.1"/>
    <property type="molecule type" value="Genomic_DNA"/>
</dbReference>
<evidence type="ECO:0000313" key="4">
    <source>
        <dbReference type="EMBL" id="ADF54005.1"/>
    </source>
</evidence>
<evidence type="ECO:0000313" key="5">
    <source>
        <dbReference type="Proteomes" id="UP000001654"/>
    </source>
</evidence>